<dbReference type="KEGG" id="gmh:115560229"/>
<dbReference type="Ensembl" id="ENSGMOT00000012372.2">
    <property type="protein sequence ID" value="ENSGMOP00000012047.2"/>
    <property type="gene ID" value="ENSGMOG00000011257.2"/>
</dbReference>
<evidence type="ECO:0000256" key="1">
    <source>
        <dbReference type="ARBA" id="ARBA00009403"/>
    </source>
</evidence>
<evidence type="ECO:0000256" key="2">
    <source>
        <dbReference type="ARBA" id="ARBA00023157"/>
    </source>
</evidence>
<dbReference type="GeneTree" id="ENSGT00940000160277"/>
<dbReference type="PANTHER" id="PTHR47141:SF1">
    <property type="entry name" value="CYSTATIN-F"/>
    <property type="match status" value="1"/>
</dbReference>
<feature type="domain" description="Cystatin" evidence="4">
    <location>
        <begin position="30"/>
        <end position="141"/>
    </location>
</feature>
<dbReference type="Proteomes" id="UP000694546">
    <property type="component" value="Chromosome 15"/>
</dbReference>
<name>A0A8C4ZDA6_GADMO</name>
<sequence>MRTYEKVLLLVSLLTALEVVWSMGEPGEVMVPGSPSNVSKNDKGLAKAVLVATYFFNNQSNDAYLFRTSEVEKAQRQIVKGIRYILEVRISRTVCLKRLGRDLLDCELQPEGRLHQMFRCHFVVLSLPWLDMMTTTSIRCQQ</sequence>
<protein>
    <submittedName>
        <fullName evidence="5">Cystatin-like</fullName>
    </submittedName>
</protein>
<dbReference type="GeneID" id="115560229"/>
<dbReference type="GO" id="GO:0005783">
    <property type="term" value="C:endoplasmic reticulum"/>
    <property type="evidence" value="ECO:0007669"/>
    <property type="project" value="TreeGrafter"/>
</dbReference>
<reference evidence="5" key="1">
    <citation type="submission" date="2025-08" db="UniProtKB">
        <authorList>
            <consortium name="Ensembl"/>
        </authorList>
    </citation>
    <scope>IDENTIFICATION</scope>
</reference>
<dbReference type="InterPro" id="IPR046350">
    <property type="entry name" value="Cystatin_sf"/>
</dbReference>
<dbReference type="AlphaFoldDB" id="A0A8C4ZDA6"/>
<keyword evidence="6" id="KW-1185">Reference proteome</keyword>
<dbReference type="GO" id="GO:0005794">
    <property type="term" value="C:Golgi apparatus"/>
    <property type="evidence" value="ECO:0007669"/>
    <property type="project" value="TreeGrafter"/>
</dbReference>
<feature type="chain" id="PRO_5034753268" evidence="3">
    <location>
        <begin position="23"/>
        <end position="142"/>
    </location>
</feature>
<dbReference type="GO" id="GO:1903979">
    <property type="term" value="P:negative regulation of microglial cell activation"/>
    <property type="evidence" value="ECO:0007669"/>
    <property type="project" value="TreeGrafter"/>
</dbReference>
<reference evidence="5" key="2">
    <citation type="submission" date="2025-09" db="UniProtKB">
        <authorList>
            <consortium name="Ensembl"/>
        </authorList>
    </citation>
    <scope>IDENTIFICATION</scope>
</reference>
<dbReference type="OMA" id="WLQHFEV"/>
<dbReference type="InterPro" id="IPR042886">
    <property type="entry name" value="Cystatin-F"/>
</dbReference>
<keyword evidence="3" id="KW-0732">Signal</keyword>
<dbReference type="SMART" id="SM00043">
    <property type="entry name" value="CY"/>
    <property type="match status" value="1"/>
</dbReference>
<keyword evidence="2" id="KW-1015">Disulfide bond</keyword>
<dbReference type="SUPFAM" id="SSF54403">
    <property type="entry name" value="Cystatin/monellin"/>
    <property type="match status" value="1"/>
</dbReference>
<dbReference type="OrthoDB" id="9929365at2759"/>
<dbReference type="RefSeq" id="XP_030235412.1">
    <property type="nucleotide sequence ID" value="XM_030379552.1"/>
</dbReference>
<feature type="signal peptide" evidence="3">
    <location>
        <begin position="1"/>
        <end position="22"/>
    </location>
</feature>
<dbReference type="GO" id="GO:0006955">
    <property type="term" value="P:immune response"/>
    <property type="evidence" value="ECO:0007669"/>
    <property type="project" value="InterPro"/>
</dbReference>
<dbReference type="GO" id="GO:0031643">
    <property type="term" value="P:positive regulation of myelination"/>
    <property type="evidence" value="ECO:0007669"/>
    <property type="project" value="TreeGrafter"/>
</dbReference>
<comment type="similarity">
    <text evidence="1">Belongs to the cystatin family.</text>
</comment>
<dbReference type="Gene3D" id="3.10.450.10">
    <property type="match status" value="1"/>
</dbReference>
<dbReference type="GO" id="GO:0005615">
    <property type="term" value="C:extracellular space"/>
    <property type="evidence" value="ECO:0007669"/>
    <property type="project" value="TreeGrafter"/>
</dbReference>
<dbReference type="Pfam" id="PF00031">
    <property type="entry name" value="Cystatin"/>
    <property type="match status" value="1"/>
</dbReference>
<evidence type="ECO:0000259" key="4">
    <source>
        <dbReference type="SMART" id="SM00043"/>
    </source>
</evidence>
<dbReference type="GO" id="GO:0004869">
    <property type="term" value="F:cysteine-type endopeptidase inhibitor activity"/>
    <property type="evidence" value="ECO:0007669"/>
    <property type="project" value="InterPro"/>
</dbReference>
<dbReference type="CDD" id="cd00042">
    <property type="entry name" value="CY"/>
    <property type="match status" value="1"/>
</dbReference>
<accession>A0A8C4ZDA6</accession>
<dbReference type="FunFam" id="3.10.450.10:FF:000004">
    <property type="entry name" value="Cystatin C"/>
    <property type="match status" value="1"/>
</dbReference>
<dbReference type="PANTHER" id="PTHR47141">
    <property type="entry name" value="CYSTATIN-F"/>
    <property type="match status" value="1"/>
</dbReference>
<organism evidence="5 6">
    <name type="scientific">Gadus morhua</name>
    <name type="common">Atlantic cod</name>
    <dbReference type="NCBI Taxonomy" id="8049"/>
    <lineage>
        <taxon>Eukaryota</taxon>
        <taxon>Metazoa</taxon>
        <taxon>Chordata</taxon>
        <taxon>Craniata</taxon>
        <taxon>Vertebrata</taxon>
        <taxon>Euteleostomi</taxon>
        <taxon>Actinopterygii</taxon>
        <taxon>Neopterygii</taxon>
        <taxon>Teleostei</taxon>
        <taxon>Neoteleostei</taxon>
        <taxon>Acanthomorphata</taxon>
        <taxon>Zeiogadaria</taxon>
        <taxon>Gadariae</taxon>
        <taxon>Gadiformes</taxon>
        <taxon>Gadoidei</taxon>
        <taxon>Gadidae</taxon>
        <taxon>Gadus</taxon>
    </lineage>
</organism>
<dbReference type="GO" id="GO:0005764">
    <property type="term" value="C:lysosome"/>
    <property type="evidence" value="ECO:0007669"/>
    <property type="project" value="TreeGrafter"/>
</dbReference>
<proteinExistence type="inferred from homology"/>
<gene>
    <name evidence="5" type="primary">LOC115560229</name>
</gene>
<dbReference type="GO" id="GO:0005770">
    <property type="term" value="C:late endosome"/>
    <property type="evidence" value="ECO:0007669"/>
    <property type="project" value="TreeGrafter"/>
</dbReference>
<dbReference type="InterPro" id="IPR000010">
    <property type="entry name" value="Cystatin_dom"/>
</dbReference>
<evidence type="ECO:0000313" key="5">
    <source>
        <dbReference type="Ensembl" id="ENSGMOP00000012047.2"/>
    </source>
</evidence>
<evidence type="ECO:0000256" key="3">
    <source>
        <dbReference type="SAM" id="SignalP"/>
    </source>
</evidence>
<evidence type="ECO:0000313" key="6">
    <source>
        <dbReference type="Proteomes" id="UP000694546"/>
    </source>
</evidence>